<gene>
    <name evidence="2" type="ORF">NDI38_23700</name>
</gene>
<sequence length="621" mass="67976">MSRTSTWNFAPTDTLRLPKVFKVGIEKIARAIDAGNGAEARAVLNKLLAEYEPMEAVIEEPQWSEFTPPVATKAVSSSAVEDLFLEDEPIPVEVLSQVFQKEVSVSSVTRLTETSALLEDDNPAAEPSASPEQVSSGSDLVTSSLELITEETEGTMSGTQEGTVMAVGPEVASGLTESIDPQRDAVIEQSIEPTQPLLEKVIPGHQGSDLITQPHAVTVNIADAEEANSNPDNADQAEAIEALLTEPEKTQATTESVVTKAPNLTEIIRLQTLVTTIEETFGKTSVDTDNYREEHVEVSESAAKPYSVTELQGQQKEGLYAVTEFKADTSNTLPGELTESETGTFEAVENSVTELKEALNSVTTFKTATPVTFNEFVVSSTAEKTLKKLEAIATQGKQDYRLENLYSVTETLNDSVTEPTTVLQDLPNSSESKVIETIEALPAEALPTPAEIEQLAEFGQNLFQTWLLLAQQRNRLNQEDCWGVNIGIELIYKEGFQSVSMHRFLNLLGSLAKAKAMQTYGHLHLSQKGSQESVTLNGVPVNKVAYYDPQKPLDLRGINRNQQTIVTASEEYPSKFEEARQAIAFHADQFEQHGKQTKRKEEGAANNKGLNILESLRRFLN</sequence>
<dbReference type="RefSeq" id="WP_190449223.1">
    <property type="nucleotide sequence ID" value="NZ_JAMPLM010000034.1"/>
</dbReference>
<reference evidence="2 3" key="1">
    <citation type="submission" date="2022-04" db="EMBL/GenBank/DDBJ databases">
        <title>Positive selection, recombination, and allopatry shape intraspecific diversity of widespread and dominant cyanobacteria.</title>
        <authorList>
            <person name="Wei J."/>
            <person name="Shu W."/>
            <person name="Hu C."/>
        </authorList>
    </citation>
    <scope>NUCLEOTIDE SEQUENCE [LARGE SCALE GENOMIC DNA]</scope>
    <source>
        <strain evidence="2 3">AS-A4</strain>
    </source>
</reference>
<name>A0ABV0KQX4_9CYAN</name>
<protein>
    <submittedName>
        <fullName evidence="2">Conserved oligomeric Golgi complex subunit 4</fullName>
    </submittedName>
</protein>
<proteinExistence type="predicted"/>
<feature type="region of interest" description="Disordered" evidence="1">
    <location>
        <begin position="116"/>
        <end position="139"/>
    </location>
</feature>
<evidence type="ECO:0000313" key="2">
    <source>
        <dbReference type="EMBL" id="MEP1061438.1"/>
    </source>
</evidence>
<dbReference type="EMBL" id="JAMPLM010000034">
    <property type="protein sequence ID" value="MEP1061438.1"/>
    <property type="molecule type" value="Genomic_DNA"/>
</dbReference>
<accession>A0ABV0KQX4</accession>
<feature type="compositionally biased region" description="Polar residues" evidence="1">
    <location>
        <begin position="130"/>
        <end position="139"/>
    </location>
</feature>
<comment type="caution">
    <text evidence="2">The sequence shown here is derived from an EMBL/GenBank/DDBJ whole genome shotgun (WGS) entry which is preliminary data.</text>
</comment>
<evidence type="ECO:0000313" key="3">
    <source>
        <dbReference type="Proteomes" id="UP001476950"/>
    </source>
</evidence>
<evidence type="ECO:0000256" key="1">
    <source>
        <dbReference type="SAM" id="MobiDB-lite"/>
    </source>
</evidence>
<keyword evidence="3" id="KW-1185">Reference proteome</keyword>
<dbReference type="Proteomes" id="UP001476950">
    <property type="component" value="Unassembled WGS sequence"/>
</dbReference>
<organism evidence="2 3">
    <name type="scientific">Stenomitos frigidus AS-A4</name>
    <dbReference type="NCBI Taxonomy" id="2933935"/>
    <lineage>
        <taxon>Bacteria</taxon>
        <taxon>Bacillati</taxon>
        <taxon>Cyanobacteriota</taxon>
        <taxon>Cyanophyceae</taxon>
        <taxon>Leptolyngbyales</taxon>
        <taxon>Leptolyngbyaceae</taxon>
        <taxon>Stenomitos</taxon>
    </lineage>
</organism>